<dbReference type="OrthoDB" id="995425at2"/>
<evidence type="ECO:0000313" key="1">
    <source>
        <dbReference type="EMBL" id="PVH25033.1"/>
    </source>
</evidence>
<sequence length="362" mass="41316">MKFGIAISTSTLLALFISCNISEPKKTAVQEASTSDSGATNALPVENSIDFESTKIIRQTYTTDRNGTAMRQSTNTESKLLGTYEYGTKLDVIEETADWLGVRERITRETNQNGTNVETTQWEKVYVLKKQTGSLEEIGLVSADLNIITLLSVGEKSESFEKGKPLIEYLKLEMIDNKLYESKRKNAVNYLLKDTTITKKKNGIIELKAQNKTAIYIDKPDAEEDIQLFKYVGEVDFLNQYLITGSYWESTDFRFIDKTSGDESIIFGDFPFISEDKKHIICIYANPYEMTADLELYSISSNKKINSIMQASFKNWMPNNESNRIFWATDGYLYLAVNHVNSYWNTNGSLNDHFQYIRIKII</sequence>
<protein>
    <submittedName>
        <fullName evidence="1">SH3 domain-containing protein</fullName>
    </submittedName>
</protein>
<gene>
    <name evidence="1" type="ORF">DC487_08850</name>
</gene>
<dbReference type="RefSeq" id="WP_116775623.1">
    <property type="nucleotide sequence ID" value="NZ_QDKG01000003.1"/>
</dbReference>
<reference evidence="1 2" key="1">
    <citation type="submission" date="2018-04" db="EMBL/GenBank/DDBJ databases">
        <title>Sphingobacterium cortibacter sp. nov.</title>
        <authorList>
            <person name="Li Y."/>
        </authorList>
    </citation>
    <scope>NUCLEOTIDE SEQUENCE [LARGE SCALE GENOMIC DNA]</scope>
    <source>
        <strain evidence="1 2">2c-3</strain>
    </source>
</reference>
<organism evidence="1 2">
    <name type="scientific">Sphingobacterium corticibacter</name>
    <dbReference type="NCBI Taxonomy" id="2171749"/>
    <lineage>
        <taxon>Bacteria</taxon>
        <taxon>Pseudomonadati</taxon>
        <taxon>Bacteroidota</taxon>
        <taxon>Sphingobacteriia</taxon>
        <taxon>Sphingobacteriales</taxon>
        <taxon>Sphingobacteriaceae</taxon>
        <taxon>Sphingobacterium</taxon>
    </lineage>
</organism>
<comment type="caution">
    <text evidence="1">The sequence shown here is derived from an EMBL/GenBank/DDBJ whole genome shotgun (WGS) entry which is preliminary data.</text>
</comment>
<dbReference type="EMBL" id="QDKG01000003">
    <property type="protein sequence ID" value="PVH25033.1"/>
    <property type="molecule type" value="Genomic_DNA"/>
</dbReference>
<proteinExistence type="predicted"/>
<dbReference type="PROSITE" id="PS51257">
    <property type="entry name" value="PROKAR_LIPOPROTEIN"/>
    <property type="match status" value="1"/>
</dbReference>
<dbReference type="AlphaFoldDB" id="A0A2T8HI07"/>
<dbReference type="Proteomes" id="UP000245627">
    <property type="component" value="Unassembled WGS sequence"/>
</dbReference>
<evidence type="ECO:0000313" key="2">
    <source>
        <dbReference type="Proteomes" id="UP000245627"/>
    </source>
</evidence>
<accession>A0A2T8HI07</accession>
<name>A0A2T8HI07_9SPHI</name>
<keyword evidence="2" id="KW-1185">Reference proteome</keyword>